<dbReference type="Proteomes" id="UP000053593">
    <property type="component" value="Unassembled WGS sequence"/>
</dbReference>
<feature type="region of interest" description="Disordered" evidence="1">
    <location>
        <begin position="181"/>
        <end position="279"/>
    </location>
</feature>
<feature type="compositionally biased region" description="Low complexity" evidence="1">
    <location>
        <begin position="38"/>
        <end position="53"/>
    </location>
</feature>
<dbReference type="HOGENOM" id="CLU_934005_0_0_1"/>
<sequence length="298" mass="32727">MAPPPPPPPPICFPFTGNKPRRRLSFSSAHPNGGPYTSSSYSGSGSLSASQLSRTHSYSSGHTLQSKNLARDFDALTFRTDSEKYDEIPTDILPTLPSGKSKGKDKSPKLVRSNTMTGTKKSKWGYGWGIGKKNKEKEAEAEREMAEKAPSISTGLPMYESPRVMPVRSNTKTTQMSKMTGMTDMTAASTSKTLARSNTQNTQSTMQSHSSKNSRSTQNTQHSRHTHRSHNSSRSGGTILPVRPNLAGPADSSSTLVGSALERKINPDEPTRMERVDTTERLEELRTLMQKEKDPLHF</sequence>
<protein>
    <submittedName>
        <fullName evidence="2">Uncharacterized protein</fullName>
    </submittedName>
</protein>
<keyword evidence="3" id="KW-1185">Reference proteome</keyword>
<dbReference type="OrthoDB" id="3038622at2759"/>
<feature type="compositionally biased region" description="Basic residues" evidence="1">
    <location>
        <begin position="222"/>
        <end position="231"/>
    </location>
</feature>
<feature type="region of interest" description="Disordered" evidence="1">
    <location>
        <begin position="89"/>
        <end position="113"/>
    </location>
</feature>
<feature type="region of interest" description="Disordered" evidence="1">
    <location>
        <begin position="135"/>
        <end position="162"/>
    </location>
</feature>
<gene>
    <name evidence="2" type="ORF">GYMLUDRAFT_737947</name>
</gene>
<name>A0A0D0CI39_9AGAR</name>
<evidence type="ECO:0000256" key="1">
    <source>
        <dbReference type="SAM" id="MobiDB-lite"/>
    </source>
</evidence>
<feature type="compositionally biased region" description="Polar residues" evidence="1">
    <location>
        <begin position="186"/>
        <end position="221"/>
    </location>
</feature>
<feature type="compositionally biased region" description="Polar residues" evidence="1">
    <location>
        <begin position="54"/>
        <end position="68"/>
    </location>
</feature>
<reference evidence="2 3" key="1">
    <citation type="submission" date="2014-04" db="EMBL/GenBank/DDBJ databases">
        <title>Evolutionary Origins and Diversification of the Mycorrhizal Mutualists.</title>
        <authorList>
            <consortium name="DOE Joint Genome Institute"/>
            <consortium name="Mycorrhizal Genomics Consortium"/>
            <person name="Kohler A."/>
            <person name="Kuo A."/>
            <person name="Nagy L.G."/>
            <person name="Floudas D."/>
            <person name="Copeland A."/>
            <person name="Barry K.W."/>
            <person name="Cichocki N."/>
            <person name="Veneault-Fourrey C."/>
            <person name="LaButti K."/>
            <person name="Lindquist E.A."/>
            <person name="Lipzen A."/>
            <person name="Lundell T."/>
            <person name="Morin E."/>
            <person name="Murat C."/>
            <person name="Riley R."/>
            <person name="Ohm R."/>
            <person name="Sun H."/>
            <person name="Tunlid A."/>
            <person name="Henrissat B."/>
            <person name="Grigoriev I.V."/>
            <person name="Hibbett D.S."/>
            <person name="Martin F."/>
        </authorList>
    </citation>
    <scope>NUCLEOTIDE SEQUENCE [LARGE SCALE GENOMIC DNA]</scope>
    <source>
        <strain evidence="2 3">FD-317 M1</strain>
    </source>
</reference>
<dbReference type="EMBL" id="KN834788">
    <property type="protein sequence ID" value="KIK57947.1"/>
    <property type="molecule type" value="Genomic_DNA"/>
</dbReference>
<dbReference type="AlphaFoldDB" id="A0A0D0CI39"/>
<accession>A0A0D0CI39</accession>
<evidence type="ECO:0000313" key="3">
    <source>
        <dbReference type="Proteomes" id="UP000053593"/>
    </source>
</evidence>
<feature type="compositionally biased region" description="Basic and acidic residues" evidence="1">
    <location>
        <begin position="135"/>
        <end position="147"/>
    </location>
</feature>
<feature type="compositionally biased region" description="Pro residues" evidence="1">
    <location>
        <begin position="1"/>
        <end position="12"/>
    </location>
</feature>
<feature type="compositionally biased region" description="Basic and acidic residues" evidence="1">
    <location>
        <begin position="261"/>
        <end position="279"/>
    </location>
</feature>
<feature type="region of interest" description="Disordered" evidence="1">
    <location>
        <begin position="1"/>
        <end position="72"/>
    </location>
</feature>
<organism evidence="2 3">
    <name type="scientific">Collybiopsis luxurians FD-317 M1</name>
    <dbReference type="NCBI Taxonomy" id="944289"/>
    <lineage>
        <taxon>Eukaryota</taxon>
        <taxon>Fungi</taxon>
        <taxon>Dikarya</taxon>
        <taxon>Basidiomycota</taxon>
        <taxon>Agaricomycotina</taxon>
        <taxon>Agaricomycetes</taxon>
        <taxon>Agaricomycetidae</taxon>
        <taxon>Agaricales</taxon>
        <taxon>Marasmiineae</taxon>
        <taxon>Omphalotaceae</taxon>
        <taxon>Collybiopsis</taxon>
        <taxon>Collybiopsis luxurians</taxon>
    </lineage>
</organism>
<proteinExistence type="predicted"/>
<evidence type="ECO:0000313" key="2">
    <source>
        <dbReference type="EMBL" id="KIK57947.1"/>
    </source>
</evidence>